<dbReference type="PROSITE" id="PS51221">
    <property type="entry name" value="TTL"/>
    <property type="match status" value="1"/>
</dbReference>
<protein>
    <recommendedName>
        <fullName evidence="6">Tubulin--tyrosine ligase-like protein 9</fullName>
    </recommendedName>
</protein>
<feature type="region of interest" description="Disordered" evidence="4">
    <location>
        <begin position="508"/>
        <end position="553"/>
    </location>
</feature>
<dbReference type="Gene3D" id="3.30.470.20">
    <property type="entry name" value="ATP-grasp fold, B domain"/>
    <property type="match status" value="1"/>
</dbReference>
<dbReference type="GO" id="GO:0070740">
    <property type="term" value="F:tubulin-glutamic acid ligase activity"/>
    <property type="evidence" value="ECO:0007669"/>
    <property type="project" value="TreeGrafter"/>
</dbReference>
<feature type="compositionally biased region" description="Polar residues" evidence="4">
    <location>
        <begin position="426"/>
        <end position="435"/>
    </location>
</feature>
<evidence type="ECO:0000256" key="2">
    <source>
        <dbReference type="ARBA" id="ARBA00022741"/>
    </source>
</evidence>
<feature type="region of interest" description="Disordered" evidence="4">
    <location>
        <begin position="569"/>
        <end position="606"/>
    </location>
</feature>
<reference evidence="5" key="1">
    <citation type="submission" date="2021-01" db="EMBL/GenBank/DDBJ databases">
        <authorList>
            <person name="Corre E."/>
            <person name="Pelletier E."/>
            <person name="Niang G."/>
            <person name="Scheremetjew M."/>
            <person name="Finn R."/>
            <person name="Kale V."/>
            <person name="Holt S."/>
            <person name="Cochrane G."/>
            <person name="Meng A."/>
            <person name="Brown T."/>
            <person name="Cohen L."/>
        </authorList>
    </citation>
    <scope>NUCLEOTIDE SEQUENCE</scope>
    <source>
        <strain evidence="5">UTEX LB 985</strain>
    </source>
</reference>
<dbReference type="GO" id="GO:0015631">
    <property type="term" value="F:tubulin binding"/>
    <property type="evidence" value="ECO:0007669"/>
    <property type="project" value="TreeGrafter"/>
</dbReference>
<dbReference type="GO" id="GO:0000226">
    <property type="term" value="P:microtubule cytoskeleton organization"/>
    <property type="evidence" value="ECO:0007669"/>
    <property type="project" value="TreeGrafter"/>
</dbReference>
<dbReference type="GO" id="GO:0005524">
    <property type="term" value="F:ATP binding"/>
    <property type="evidence" value="ECO:0007669"/>
    <property type="project" value="UniProtKB-KW"/>
</dbReference>
<dbReference type="InterPro" id="IPR004344">
    <property type="entry name" value="TTL/TTLL_fam"/>
</dbReference>
<dbReference type="PANTHER" id="PTHR12241:SF118">
    <property type="entry name" value="TUBULIN POLYGLUTAMYLASE TTLL2-RELATED"/>
    <property type="match status" value="1"/>
</dbReference>
<evidence type="ECO:0008006" key="6">
    <source>
        <dbReference type="Google" id="ProtNLM"/>
    </source>
</evidence>
<dbReference type="GO" id="GO:0036064">
    <property type="term" value="C:ciliary basal body"/>
    <property type="evidence" value="ECO:0007669"/>
    <property type="project" value="TreeGrafter"/>
</dbReference>
<evidence type="ECO:0000256" key="3">
    <source>
        <dbReference type="ARBA" id="ARBA00022840"/>
    </source>
</evidence>
<dbReference type="Pfam" id="PF03133">
    <property type="entry name" value="TTL"/>
    <property type="match status" value="1"/>
</dbReference>
<dbReference type="AlphaFoldDB" id="A0A7S2DXB0"/>
<evidence type="ECO:0000256" key="4">
    <source>
        <dbReference type="SAM" id="MobiDB-lite"/>
    </source>
</evidence>
<feature type="compositionally biased region" description="Low complexity" evidence="4">
    <location>
        <begin position="513"/>
        <end position="539"/>
    </location>
</feature>
<keyword evidence="3" id="KW-0067">ATP-binding</keyword>
<sequence>MEGYMESPPPLVLRLGERVPSLVSDVFEGKGYVEYDEDSPPEGQMWHVFWKAGRFKPSEYSEANAVQRVNHFPKTTGITKKDCLLRNLRRMRAIHGNVFNFFPESYILPTEYPTLVRKCESMSTDEKPIWILKPTDSSQGRKIFIIRDLSEISYGHFAASMTADLCDDRPPPDPLRDPKVDDKGRAIATDLDMSTTLKMLKARLHKTVTPCVKFTEMHIVQRYIDRPLCFHGYKLDLRIYVLLLSAQPLRLYCYRDCLVRFATQKYDMSDLDNSYAHLTNTSINKNSASYSTVKEGIKAGCKWSLHQFLREHPDHALSSPLLWERIKAIISLTMLSIAASVPDNGGCFELLGYDVMIDDSLRPWLLEVNCSPALGVECTADREVKEPLIADLCDILAFQRGGGGAASLPAGGGARAAKARGWPGASSSSDEGSTRTTKRAGSEEAFARVLFARREAMAAAERVAHVPSTVGGYELIFPFNAITKRLAESISGNEPAAVAEIRAELQRTATAHGGAPEAAESASGGSGEAARAARGATTSRGGGGSGRSSDGAVMSSSFRAGVNACVHRGSARTADAAGLPTLASSVQRSRQRSRSREQQNSGGRAV</sequence>
<dbReference type="EMBL" id="HBGU01039346">
    <property type="protein sequence ID" value="CAD9467072.1"/>
    <property type="molecule type" value="Transcribed_RNA"/>
</dbReference>
<gene>
    <name evidence="5" type="ORF">CBRE1094_LOCUS21481</name>
</gene>
<dbReference type="PANTHER" id="PTHR12241">
    <property type="entry name" value="TUBULIN POLYGLUTAMYLASE"/>
    <property type="match status" value="1"/>
</dbReference>
<evidence type="ECO:0000256" key="1">
    <source>
        <dbReference type="ARBA" id="ARBA00022598"/>
    </source>
</evidence>
<proteinExistence type="predicted"/>
<keyword evidence="2" id="KW-0547">Nucleotide-binding</keyword>
<feature type="region of interest" description="Disordered" evidence="4">
    <location>
        <begin position="417"/>
        <end position="441"/>
    </location>
</feature>
<dbReference type="SUPFAM" id="SSF56059">
    <property type="entry name" value="Glutathione synthetase ATP-binding domain-like"/>
    <property type="match status" value="1"/>
</dbReference>
<organism evidence="5">
    <name type="scientific">Haptolina brevifila</name>
    <dbReference type="NCBI Taxonomy" id="156173"/>
    <lineage>
        <taxon>Eukaryota</taxon>
        <taxon>Haptista</taxon>
        <taxon>Haptophyta</taxon>
        <taxon>Prymnesiophyceae</taxon>
        <taxon>Prymnesiales</taxon>
        <taxon>Prymnesiaceae</taxon>
        <taxon>Haptolina</taxon>
    </lineage>
</organism>
<accession>A0A7S2DXB0</accession>
<evidence type="ECO:0000313" key="5">
    <source>
        <dbReference type="EMBL" id="CAD9467072.1"/>
    </source>
</evidence>
<name>A0A7S2DXB0_9EUKA</name>
<keyword evidence="1" id="KW-0436">Ligase</keyword>